<dbReference type="SUPFAM" id="SSF51735">
    <property type="entry name" value="NAD(P)-binding Rossmann-fold domains"/>
    <property type="match status" value="1"/>
</dbReference>
<evidence type="ECO:0000313" key="5">
    <source>
        <dbReference type="Proteomes" id="UP000321405"/>
    </source>
</evidence>
<proteinExistence type="inferred from homology"/>
<accession>A0A511BMA6</accession>
<dbReference type="OrthoDB" id="9813657at2"/>
<gene>
    <name evidence="4" type="ORF">SSA02_06240</name>
</gene>
<evidence type="ECO:0000259" key="3">
    <source>
        <dbReference type="Pfam" id="PF01408"/>
    </source>
</evidence>
<comment type="similarity">
    <text evidence="1">Belongs to the Gfo/Idh/MocA family.</text>
</comment>
<sequence length="305" mass="32853">MIRIAMIGIGQIARQQHLPTIAAHKAFTLVAGVSPVPVVLEVPVFPTVAALRESGIGVDAVAICTPPDIRYALACEALDAGWHVLLEKPPATTRSQGVALLERAEAHDITLFSAWHSVHAPAVAWLKDHLPGLSVRDIAIVWKENAEKWHPGAEWLWAPGAPGVFDAGINALSILCALTPEGVVFRKAELGFCPGRGAPARARLALETSDRALGIIGEFDWLHPAESEIWEIVWSLHDGTTLALSEGGGHLLRNGKPVPIGDRPEYAGVYDRFAALVAQRLSDLDLRALDLVTEALAYGRRYAID</sequence>
<name>A0A511BMA6_9PROT</name>
<dbReference type="Gene3D" id="3.40.50.720">
    <property type="entry name" value="NAD(P)-binding Rossmann-like Domain"/>
    <property type="match status" value="1"/>
</dbReference>
<dbReference type="AlphaFoldDB" id="A0A511BMA6"/>
<dbReference type="InterPro" id="IPR051317">
    <property type="entry name" value="Gfo/Idh/MocA_oxidoreduct"/>
</dbReference>
<dbReference type="GO" id="GO:0000166">
    <property type="term" value="F:nucleotide binding"/>
    <property type="evidence" value="ECO:0007669"/>
    <property type="project" value="InterPro"/>
</dbReference>
<dbReference type="Proteomes" id="UP000321405">
    <property type="component" value="Unassembled WGS sequence"/>
</dbReference>
<evidence type="ECO:0000256" key="1">
    <source>
        <dbReference type="ARBA" id="ARBA00010928"/>
    </source>
</evidence>
<dbReference type="Gene3D" id="3.30.360.10">
    <property type="entry name" value="Dihydrodipicolinate Reductase, domain 2"/>
    <property type="match status" value="1"/>
</dbReference>
<keyword evidence="2" id="KW-0560">Oxidoreductase</keyword>
<dbReference type="EMBL" id="BJVC01000001">
    <property type="protein sequence ID" value="GEL01461.1"/>
    <property type="molecule type" value="Genomic_DNA"/>
</dbReference>
<dbReference type="Pfam" id="PF01408">
    <property type="entry name" value="GFO_IDH_MocA"/>
    <property type="match status" value="1"/>
</dbReference>
<comment type="caution">
    <text evidence="4">The sequence shown here is derived from an EMBL/GenBank/DDBJ whole genome shotgun (WGS) entry which is preliminary data.</text>
</comment>
<evidence type="ECO:0000313" key="4">
    <source>
        <dbReference type="EMBL" id="GEL01461.1"/>
    </source>
</evidence>
<dbReference type="InterPro" id="IPR036291">
    <property type="entry name" value="NAD(P)-bd_dom_sf"/>
</dbReference>
<evidence type="ECO:0000256" key="2">
    <source>
        <dbReference type="ARBA" id="ARBA00023002"/>
    </source>
</evidence>
<reference evidence="4 5" key="1">
    <citation type="submission" date="2019-07" db="EMBL/GenBank/DDBJ databases">
        <title>Whole genome shotgun sequence of Swaminathania salitolerans NBRC 104436.</title>
        <authorList>
            <person name="Hosoyama A."/>
            <person name="Uohara A."/>
            <person name="Ohji S."/>
            <person name="Ichikawa N."/>
        </authorList>
    </citation>
    <scope>NUCLEOTIDE SEQUENCE [LARGE SCALE GENOMIC DNA]</scope>
    <source>
        <strain evidence="4 5">NBRC 104436</strain>
    </source>
</reference>
<dbReference type="PANTHER" id="PTHR43708:SF5">
    <property type="entry name" value="CONSERVED EXPRESSED OXIDOREDUCTASE (EUROFUNG)-RELATED"/>
    <property type="match status" value="1"/>
</dbReference>
<dbReference type="RefSeq" id="WP_147092407.1">
    <property type="nucleotide sequence ID" value="NZ_BJVC01000001.1"/>
</dbReference>
<organism evidence="4 5">
    <name type="scientific">Swaminathania salitolerans</name>
    <dbReference type="NCBI Taxonomy" id="182838"/>
    <lineage>
        <taxon>Bacteria</taxon>
        <taxon>Pseudomonadati</taxon>
        <taxon>Pseudomonadota</taxon>
        <taxon>Alphaproteobacteria</taxon>
        <taxon>Acetobacterales</taxon>
        <taxon>Acetobacteraceae</taxon>
        <taxon>Swaminathania</taxon>
    </lineage>
</organism>
<dbReference type="PANTHER" id="PTHR43708">
    <property type="entry name" value="CONSERVED EXPRESSED OXIDOREDUCTASE (EUROFUNG)"/>
    <property type="match status" value="1"/>
</dbReference>
<keyword evidence="5" id="KW-1185">Reference proteome</keyword>
<feature type="domain" description="Gfo/Idh/MocA-like oxidoreductase N-terminal" evidence="3">
    <location>
        <begin position="2"/>
        <end position="111"/>
    </location>
</feature>
<dbReference type="GO" id="GO:0016491">
    <property type="term" value="F:oxidoreductase activity"/>
    <property type="evidence" value="ECO:0007669"/>
    <property type="project" value="UniProtKB-KW"/>
</dbReference>
<protein>
    <submittedName>
        <fullName evidence="4">Galactose 1-dehydrogenase</fullName>
    </submittedName>
</protein>
<dbReference type="InterPro" id="IPR000683">
    <property type="entry name" value="Gfo/Idh/MocA-like_OxRdtase_N"/>
</dbReference>